<organism evidence="4 5">
    <name type="scientific">Apiotrichum porosum</name>
    <dbReference type="NCBI Taxonomy" id="105984"/>
    <lineage>
        <taxon>Eukaryota</taxon>
        <taxon>Fungi</taxon>
        <taxon>Dikarya</taxon>
        <taxon>Basidiomycota</taxon>
        <taxon>Agaricomycotina</taxon>
        <taxon>Tremellomycetes</taxon>
        <taxon>Trichosporonales</taxon>
        <taxon>Trichosporonaceae</taxon>
        <taxon>Apiotrichum</taxon>
    </lineage>
</organism>
<dbReference type="OrthoDB" id="3501663at2759"/>
<dbReference type="SUPFAM" id="SSF51338">
    <property type="entry name" value="Composite domain of metallo-dependent hydrolases"/>
    <property type="match status" value="1"/>
</dbReference>
<keyword evidence="2" id="KW-1133">Transmembrane helix</keyword>
<dbReference type="InterPro" id="IPR032466">
    <property type="entry name" value="Metal_Hydrolase"/>
</dbReference>
<dbReference type="GeneID" id="39585361"/>
<comment type="caution">
    <text evidence="4">The sequence shown here is derived from an EMBL/GenBank/DDBJ whole genome shotgun (WGS) entry which is preliminary data.</text>
</comment>
<dbReference type="Proteomes" id="UP000279236">
    <property type="component" value="Unassembled WGS sequence"/>
</dbReference>
<dbReference type="GO" id="GO:0016810">
    <property type="term" value="F:hydrolase activity, acting on carbon-nitrogen (but not peptide) bonds"/>
    <property type="evidence" value="ECO:0007669"/>
    <property type="project" value="InterPro"/>
</dbReference>
<protein>
    <recommendedName>
        <fullName evidence="3">Amidohydrolase 3 domain-containing protein</fullName>
    </recommendedName>
</protein>
<feature type="compositionally biased region" description="Low complexity" evidence="1">
    <location>
        <begin position="17"/>
        <end position="33"/>
    </location>
</feature>
<keyword evidence="2" id="KW-0472">Membrane</keyword>
<dbReference type="EMBL" id="RSCE01000001">
    <property type="protein sequence ID" value="RSH88284.1"/>
    <property type="molecule type" value="Genomic_DNA"/>
</dbReference>
<dbReference type="AlphaFoldDB" id="A0A427YB92"/>
<dbReference type="InterPro" id="IPR033932">
    <property type="entry name" value="YtcJ-like"/>
</dbReference>
<feature type="domain" description="Amidohydrolase 3" evidence="3">
    <location>
        <begin position="163"/>
        <end position="670"/>
    </location>
</feature>
<dbReference type="SUPFAM" id="SSF51556">
    <property type="entry name" value="Metallo-dependent hydrolases"/>
    <property type="match status" value="1"/>
</dbReference>
<accession>A0A427YB92</accession>
<sequence>MSAVRQRKAAAPPPGCDGPASASGSRYQRAARPPARPTRSVHIALSLVILACMIVYGQRQSFLKSKNSYTVDNLKGGKPLPEWYAVCSKDGKKVYTVPADVGGGSGAVECVVVGGKEVVDTGSLAHVRRVWGEKGKGNVGAVEGSPDHIRKAGGITIVYLPPGHTVTPGFTDSHTHPLEYGYTRQLPLVGTKSVAEVISVLEDYVKAHPGGGPDDWITGMGWDETKWPVKEFPTAADFDTSPLLRGRPIVLYRVDVHAAWVSPIVLAKIGKLPDKDEEGGKVVRDENGEATGVFIDNAMRWHINPVLPEVTDEIREMALNIMTRDALALGLTGVHDAGQNPKDLDFFKKMANHGKLSALAVTAEKVLPPPYRHLPPDHAYTQMRFYTMLMCVDRATFCGDTVERVTGLQDGRFTLQSVKLVSDGALGSSGAALLEDYSDQPGWKGFLLTEEEKWAPLIKKYYDDGWQVNVHCIGDRANHVVLDGFEAAIGKDKAAGRERRLRIEHAQILTLPDLKRAAEMGIIGSYQPTHATSDMWYAEDRLGPERIKGAYAWRSYINNGGRIALGSDFPVESPHPLKGFYAAVTRRAEDGTSPHGKNGWYPEEKLSRVEALRGFTADPAYAAFSNNTGSLTRGMRFDAVLWDDDLMTVDEDEMLQTKVMATIVDGRIAYGEWKV</sequence>
<dbReference type="Gene3D" id="3.20.20.140">
    <property type="entry name" value="Metal-dependent hydrolases"/>
    <property type="match status" value="1"/>
</dbReference>
<dbReference type="Gene3D" id="2.30.40.10">
    <property type="entry name" value="Urease, subunit C, domain 1"/>
    <property type="match status" value="1"/>
</dbReference>
<dbReference type="Gene3D" id="3.10.310.70">
    <property type="match status" value="1"/>
</dbReference>
<evidence type="ECO:0000313" key="4">
    <source>
        <dbReference type="EMBL" id="RSH88284.1"/>
    </source>
</evidence>
<dbReference type="InterPro" id="IPR013108">
    <property type="entry name" value="Amidohydro_3"/>
</dbReference>
<evidence type="ECO:0000313" key="5">
    <source>
        <dbReference type="Proteomes" id="UP000279236"/>
    </source>
</evidence>
<evidence type="ECO:0000256" key="1">
    <source>
        <dbReference type="SAM" id="MobiDB-lite"/>
    </source>
</evidence>
<reference evidence="4 5" key="1">
    <citation type="submission" date="2018-11" db="EMBL/GenBank/DDBJ databases">
        <title>Genome sequence of Apiotrichum porosum DSM 27194.</title>
        <authorList>
            <person name="Aliyu H."/>
            <person name="Gorte O."/>
            <person name="Ochsenreither K."/>
        </authorList>
    </citation>
    <scope>NUCLEOTIDE SEQUENCE [LARGE SCALE GENOMIC DNA]</scope>
    <source>
        <strain evidence="4 5">DSM 27194</strain>
    </source>
</reference>
<proteinExistence type="predicted"/>
<feature type="transmembrane region" description="Helical" evidence="2">
    <location>
        <begin position="41"/>
        <end position="58"/>
    </location>
</feature>
<dbReference type="STRING" id="105984.A0A427YB92"/>
<dbReference type="RefSeq" id="XP_028480492.1">
    <property type="nucleotide sequence ID" value="XM_028616635.1"/>
</dbReference>
<dbReference type="CDD" id="cd01300">
    <property type="entry name" value="YtcJ_like"/>
    <property type="match status" value="1"/>
</dbReference>
<feature type="region of interest" description="Disordered" evidence="1">
    <location>
        <begin position="1"/>
        <end position="35"/>
    </location>
</feature>
<dbReference type="PANTHER" id="PTHR22642:SF2">
    <property type="entry name" value="PROTEIN LONG AFTER FAR-RED 3"/>
    <property type="match status" value="1"/>
</dbReference>
<evidence type="ECO:0000259" key="3">
    <source>
        <dbReference type="Pfam" id="PF07969"/>
    </source>
</evidence>
<gene>
    <name evidence="4" type="ORF">EHS24_000818</name>
</gene>
<name>A0A427YB92_9TREE</name>
<keyword evidence="5" id="KW-1185">Reference proteome</keyword>
<dbReference type="Pfam" id="PF07969">
    <property type="entry name" value="Amidohydro_3"/>
    <property type="match status" value="1"/>
</dbReference>
<keyword evidence="2" id="KW-0812">Transmembrane</keyword>
<dbReference type="PANTHER" id="PTHR22642">
    <property type="entry name" value="IMIDAZOLONEPROPIONASE"/>
    <property type="match status" value="1"/>
</dbReference>
<dbReference type="InterPro" id="IPR011059">
    <property type="entry name" value="Metal-dep_hydrolase_composite"/>
</dbReference>
<evidence type="ECO:0000256" key="2">
    <source>
        <dbReference type="SAM" id="Phobius"/>
    </source>
</evidence>